<dbReference type="GO" id="GO:0051604">
    <property type="term" value="P:protein maturation"/>
    <property type="evidence" value="ECO:0007669"/>
    <property type="project" value="TreeGrafter"/>
</dbReference>
<gene>
    <name evidence="1" type="ORF">DMH04_14120</name>
</gene>
<protein>
    <submittedName>
        <fullName evidence="1">Formate dehydrogenase accessory protein FdhE</fullName>
    </submittedName>
</protein>
<dbReference type="PANTHER" id="PTHR37689">
    <property type="entry name" value="PROTEIN FDHE"/>
    <property type="match status" value="1"/>
</dbReference>
<dbReference type="SUPFAM" id="SSF144020">
    <property type="entry name" value="FdhE-like"/>
    <property type="match status" value="1"/>
</dbReference>
<name>A0A428ZE12_KIBAR</name>
<dbReference type="Proteomes" id="UP000287547">
    <property type="component" value="Unassembled WGS sequence"/>
</dbReference>
<accession>A0A428ZE12</accession>
<dbReference type="Gene3D" id="3.90.1670.10">
    <property type="entry name" value="FdhE-like domain"/>
    <property type="match status" value="1"/>
</dbReference>
<dbReference type="InterPro" id="IPR024064">
    <property type="entry name" value="FdhE-like_sf"/>
</dbReference>
<reference evidence="1 2" key="1">
    <citation type="submission" date="2018-05" db="EMBL/GenBank/DDBJ databases">
        <title>Evolution of GPA BGCs.</title>
        <authorList>
            <person name="Waglechner N."/>
            <person name="Wright G.D."/>
        </authorList>
    </citation>
    <scope>NUCLEOTIDE SEQUENCE [LARGE SCALE GENOMIC DNA]</scope>
    <source>
        <strain evidence="1 2">A82846</strain>
    </source>
</reference>
<dbReference type="PANTHER" id="PTHR37689:SF1">
    <property type="entry name" value="PROTEIN FDHE"/>
    <property type="match status" value="1"/>
</dbReference>
<dbReference type="GO" id="GO:0005829">
    <property type="term" value="C:cytosol"/>
    <property type="evidence" value="ECO:0007669"/>
    <property type="project" value="TreeGrafter"/>
</dbReference>
<dbReference type="OrthoDB" id="9811074at2"/>
<dbReference type="EMBL" id="QHKI01000009">
    <property type="protein sequence ID" value="RSM86299.1"/>
    <property type="molecule type" value="Genomic_DNA"/>
</dbReference>
<dbReference type="AlphaFoldDB" id="A0A428ZE12"/>
<organism evidence="1 2">
    <name type="scientific">Kibdelosporangium aridum</name>
    <dbReference type="NCBI Taxonomy" id="2030"/>
    <lineage>
        <taxon>Bacteria</taxon>
        <taxon>Bacillati</taxon>
        <taxon>Actinomycetota</taxon>
        <taxon>Actinomycetes</taxon>
        <taxon>Pseudonocardiales</taxon>
        <taxon>Pseudonocardiaceae</taxon>
        <taxon>Kibdelosporangium</taxon>
    </lineage>
</organism>
<dbReference type="GO" id="GO:0008199">
    <property type="term" value="F:ferric iron binding"/>
    <property type="evidence" value="ECO:0007669"/>
    <property type="project" value="TreeGrafter"/>
</dbReference>
<dbReference type="RefSeq" id="WP_037256233.1">
    <property type="nucleotide sequence ID" value="NZ_QHKI01000009.1"/>
</dbReference>
<evidence type="ECO:0000313" key="2">
    <source>
        <dbReference type="Proteomes" id="UP000287547"/>
    </source>
</evidence>
<evidence type="ECO:0000313" key="1">
    <source>
        <dbReference type="EMBL" id="RSM86299.1"/>
    </source>
</evidence>
<comment type="caution">
    <text evidence="1">The sequence shown here is derived from an EMBL/GenBank/DDBJ whole genome shotgun (WGS) entry which is preliminary data.</text>
</comment>
<sequence>MTPWVAPRRRAETLRERYPFAAEQLTLYIGLVDVWERAWEAAGAENPANLAGWAARRVFPEVVATTREHSPTPIRPVSDLGAAEAMLKAWLSGEELVPLERYLARATLRGPLAAVDVEAACAADPAPRGDRRCPRCGGPPQLSFRSETGDSLVSGHRKLQCARCAESWSFSSSSCAYCGESDKRTVYTEHRDGPQVGRAAAGDAMFPHIRVEACARRERYLIDVDLGRDPRAVPEVDELAALPLDLYAAERGLSKITPNVLGV</sequence>
<dbReference type="InterPro" id="IPR006452">
    <property type="entry name" value="Formate_DH_accessory"/>
</dbReference>
<proteinExistence type="predicted"/>